<proteinExistence type="predicted"/>
<dbReference type="GO" id="GO:0000213">
    <property type="term" value="F:tRNA-intron lyase activity"/>
    <property type="evidence" value="ECO:0007669"/>
    <property type="project" value="InterPro"/>
</dbReference>
<dbReference type="GO" id="GO:0003676">
    <property type="term" value="F:nucleic acid binding"/>
    <property type="evidence" value="ECO:0007669"/>
    <property type="project" value="InterPro"/>
</dbReference>
<sequence>MKTRKRILTSPKGKKRTIDVNSGTKKPIRKSNLLPPQYTINMTQPTGKNRILVNRGEVPYSDIMFHKDQKNSSSLIVKRKYRKKFISAGIIGEPVGLGVRKKDRQFDKNPTNFTVSPYDMMYANEIGLLDPETMSRRQVTRELERWGLRQDPAFFNKYSSYKKLRDNGFIVMSGLQYGVDFVAYDLTPTEFTSKEMKKHSKYMIDIMDEPTLHMSNIIKGLEEAKEINKEYILMQAGDTKLSKRYLDRPTDKIRFYAIDAEALLVDNEYDLDAVIMRRIKQSKTYRTFPVEIRDTYVELDDDE</sequence>
<dbReference type="CDD" id="cd22363">
    <property type="entry name" value="tRNA-intron_lyase_C"/>
    <property type="match status" value="1"/>
</dbReference>
<dbReference type="Gene3D" id="3.40.1350.10">
    <property type="match status" value="1"/>
</dbReference>
<name>A0A0F9UV49_9ZZZZ</name>
<feature type="compositionally biased region" description="Basic residues" evidence="1">
    <location>
        <begin position="1"/>
        <end position="15"/>
    </location>
</feature>
<comment type="caution">
    <text evidence="3">The sequence shown here is derived from an EMBL/GenBank/DDBJ whole genome shotgun (WGS) entry which is preliminary data.</text>
</comment>
<dbReference type="InterPro" id="IPR036167">
    <property type="entry name" value="tRNA_intron_Endo_cat-like_sf"/>
</dbReference>
<evidence type="ECO:0000259" key="2">
    <source>
        <dbReference type="Pfam" id="PF01974"/>
    </source>
</evidence>
<dbReference type="Pfam" id="PF01974">
    <property type="entry name" value="tRNA_int_endo"/>
    <property type="match status" value="1"/>
</dbReference>
<protein>
    <recommendedName>
        <fullName evidence="2">tRNA intron endonuclease catalytic domain-containing protein</fullName>
    </recommendedName>
</protein>
<dbReference type="GO" id="GO:0006388">
    <property type="term" value="P:tRNA splicing, via endonucleolytic cleavage and ligation"/>
    <property type="evidence" value="ECO:0007669"/>
    <property type="project" value="InterPro"/>
</dbReference>
<dbReference type="InterPro" id="IPR006677">
    <property type="entry name" value="tRNA_intron_Endonuc_cat-like"/>
</dbReference>
<dbReference type="EMBL" id="LAZR01000069">
    <property type="protein sequence ID" value="KKN95619.1"/>
    <property type="molecule type" value="Genomic_DNA"/>
</dbReference>
<feature type="domain" description="tRNA intron endonuclease catalytic" evidence="2">
    <location>
        <begin position="154"/>
        <end position="235"/>
    </location>
</feature>
<accession>A0A0F9UV49</accession>
<dbReference type="GO" id="GO:0005634">
    <property type="term" value="C:nucleus"/>
    <property type="evidence" value="ECO:0007669"/>
    <property type="project" value="UniProtKB-ARBA"/>
</dbReference>
<evidence type="ECO:0000256" key="1">
    <source>
        <dbReference type="SAM" id="MobiDB-lite"/>
    </source>
</evidence>
<dbReference type="SUPFAM" id="SSF53032">
    <property type="entry name" value="tRNA-intron endonuclease catalytic domain-like"/>
    <property type="match status" value="1"/>
</dbReference>
<dbReference type="AlphaFoldDB" id="A0A0F9UV49"/>
<evidence type="ECO:0000313" key="3">
    <source>
        <dbReference type="EMBL" id="KKN95619.1"/>
    </source>
</evidence>
<reference evidence="3" key="1">
    <citation type="journal article" date="2015" name="Nature">
        <title>Complex archaea that bridge the gap between prokaryotes and eukaryotes.</title>
        <authorList>
            <person name="Spang A."/>
            <person name="Saw J.H."/>
            <person name="Jorgensen S.L."/>
            <person name="Zaremba-Niedzwiedzka K."/>
            <person name="Martijn J."/>
            <person name="Lind A.E."/>
            <person name="van Eijk R."/>
            <person name="Schleper C."/>
            <person name="Guy L."/>
            <person name="Ettema T.J."/>
        </authorList>
    </citation>
    <scope>NUCLEOTIDE SEQUENCE</scope>
</reference>
<dbReference type="InterPro" id="IPR011856">
    <property type="entry name" value="tRNA_endonuc-like_dom_sf"/>
</dbReference>
<feature type="region of interest" description="Disordered" evidence="1">
    <location>
        <begin position="1"/>
        <end position="28"/>
    </location>
</feature>
<gene>
    <name evidence="3" type="ORF">LCGC14_0174880</name>
</gene>
<organism evidence="3">
    <name type="scientific">marine sediment metagenome</name>
    <dbReference type="NCBI Taxonomy" id="412755"/>
    <lineage>
        <taxon>unclassified sequences</taxon>
        <taxon>metagenomes</taxon>
        <taxon>ecological metagenomes</taxon>
    </lineage>
</organism>